<dbReference type="GO" id="GO:0007059">
    <property type="term" value="P:chromosome segregation"/>
    <property type="evidence" value="ECO:0007669"/>
    <property type="project" value="UniProtKB-KW"/>
</dbReference>
<proteinExistence type="inferred from homology"/>
<comment type="similarity">
    <text evidence="3">Belongs to the 'phage' integrase family.</text>
</comment>
<dbReference type="PROSITE" id="PS51898">
    <property type="entry name" value="TYR_RECOMBINASE"/>
    <property type="match status" value="1"/>
</dbReference>
<evidence type="ECO:0000256" key="7">
    <source>
        <dbReference type="ARBA" id="ARBA00022908"/>
    </source>
</evidence>
<dbReference type="PATRIC" id="fig|29343.3.peg.1131"/>
<evidence type="ECO:0000256" key="2">
    <source>
        <dbReference type="ARBA" id="ARBA00004496"/>
    </source>
</evidence>
<reference evidence="15" key="1">
    <citation type="submission" date="2014-07" db="EMBL/GenBank/DDBJ databases">
        <authorList>
            <person name="Wibberg D."/>
        </authorList>
    </citation>
    <scope>NUCLEOTIDE SEQUENCE [LARGE SCALE GENOMIC DNA]</scope>
    <source>
        <strain evidence="15">DG5</strain>
    </source>
</reference>
<dbReference type="OrthoDB" id="283809at2"/>
<keyword evidence="6" id="KW-0159">Chromosome partition</keyword>
<keyword evidence="10" id="KW-0131">Cell cycle</keyword>
<sequence>MDIRLYNASCKTVKDFLVYMETIRGKSPRTVNEYALDLRTFFRFIKRKRGLVDSKVDFEDITVDDVDVETIASVTLGDIYEYLIYIQNERHNNASTRARKVSSLKTFYKYACDKVGIVKENPTINLETPKKKKSLPKYLSLEESLKVLEGIDGEYKERNYCIITLFLNCALRLSELVGINFGDIHKDYIKVTGKGNKERNIYLNKACIDAINRYKKVRPYNNVKDKDAFFISRLGKRISPKTVQWIVYRFLDQAGLSGKGYSVHKLRHTAATLMYQQGGVDIRVLKEILGHESLSTTEIYTHLSSTQAKHAVESSPLANVKFNKEKDKTE</sequence>
<evidence type="ECO:0000256" key="3">
    <source>
        <dbReference type="ARBA" id="ARBA00008857"/>
    </source>
</evidence>
<evidence type="ECO:0000256" key="8">
    <source>
        <dbReference type="ARBA" id="ARBA00023125"/>
    </source>
</evidence>
<evidence type="ECO:0000313" key="14">
    <source>
        <dbReference type="EMBL" id="CDZ24190.1"/>
    </source>
</evidence>
<dbReference type="Pfam" id="PF00589">
    <property type="entry name" value="Phage_integrase"/>
    <property type="match status" value="1"/>
</dbReference>
<dbReference type="Pfam" id="PF13495">
    <property type="entry name" value="Phage_int_SAM_4"/>
    <property type="match status" value="1"/>
</dbReference>
<dbReference type="HOGENOM" id="CLU_027562_9_6_9"/>
<name>A0A078KSN7_9FIRM</name>
<keyword evidence="5" id="KW-0132">Cell division</keyword>
<feature type="domain" description="Core-binding (CB)" evidence="13">
    <location>
        <begin position="7"/>
        <end position="112"/>
    </location>
</feature>
<keyword evidence="4" id="KW-0963">Cytoplasm</keyword>
<keyword evidence="8 11" id="KW-0238">DNA-binding</keyword>
<organism evidence="14 15">
    <name type="scientific">[Clostridium] cellulosi</name>
    <dbReference type="NCBI Taxonomy" id="29343"/>
    <lineage>
        <taxon>Bacteria</taxon>
        <taxon>Bacillati</taxon>
        <taxon>Bacillota</taxon>
        <taxon>Clostridia</taxon>
        <taxon>Eubacteriales</taxon>
        <taxon>Oscillospiraceae</taxon>
        <taxon>Oscillospiraceae incertae sedis</taxon>
    </lineage>
</organism>
<dbReference type="GO" id="GO:0005737">
    <property type="term" value="C:cytoplasm"/>
    <property type="evidence" value="ECO:0007669"/>
    <property type="project" value="UniProtKB-SubCell"/>
</dbReference>
<comment type="function">
    <text evidence="1">Site-specific tyrosine recombinase, which acts by catalyzing the cutting and rejoining of the recombining DNA molecules.</text>
</comment>
<feature type="domain" description="Tyr recombinase" evidence="12">
    <location>
        <begin position="134"/>
        <end position="313"/>
    </location>
</feature>
<evidence type="ECO:0000256" key="6">
    <source>
        <dbReference type="ARBA" id="ARBA00022829"/>
    </source>
</evidence>
<dbReference type="InterPro" id="IPR010998">
    <property type="entry name" value="Integrase_recombinase_N"/>
</dbReference>
<dbReference type="InterPro" id="IPR013762">
    <property type="entry name" value="Integrase-like_cat_sf"/>
</dbReference>
<evidence type="ECO:0000256" key="5">
    <source>
        <dbReference type="ARBA" id="ARBA00022618"/>
    </source>
</evidence>
<accession>A0A078KSN7</accession>
<dbReference type="InterPro" id="IPR011010">
    <property type="entry name" value="DNA_brk_join_enz"/>
</dbReference>
<keyword evidence="15" id="KW-1185">Reference proteome</keyword>
<evidence type="ECO:0000313" key="15">
    <source>
        <dbReference type="Proteomes" id="UP000032431"/>
    </source>
</evidence>
<dbReference type="GO" id="GO:0015074">
    <property type="term" value="P:DNA integration"/>
    <property type="evidence" value="ECO:0007669"/>
    <property type="project" value="UniProtKB-KW"/>
</dbReference>
<dbReference type="InterPro" id="IPR004107">
    <property type="entry name" value="Integrase_SAM-like_N"/>
</dbReference>
<dbReference type="PANTHER" id="PTHR30349">
    <property type="entry name" value="PHAGE INTEGRASE-RELATED"/>
    <property type="match status" value="1"/>
</dbReference>
<dbReference type="InterPro" id="IPR050090">
    <property type="entry name" value="Tyrosine_recombinase_XerCD"/>
</dbReference>
<comment type="subcellular location">
    <subcellularLocation>
        <location evidence="2">Cytoplasm</location>
    </subcellularLocation>
</comment>
<dbReference type="InterPro" id="IPR044068">
    <property type="entry name" value="CB"/>
</dbReference>
<evidence type="ECO:0000256" key="1">
    <source>
        <dbReference type="ARBA" id="ARBA00003283"/>
    </source>
</evidence>
<dbReference type="Gene3D" id="1.10.443.10">
    <property type="entry name" value="Intergrase catalytic core"/>
    <property type="match status" value="1"/>
</dbReference>
<dbReference type="STRING" id="29343.CCDG5_1073"/>
<dbReference type="Proteomes" id="UP000032431">
    <property type="component" value="Chromosome I"/>
</dbReference>
<dbReference type="PANTHER" id="PTHR30349:SF77">
    <property type="entry name" value="TYROSINE RECOMBINASE XERC"/>
    <property type="match status" value="1"/>
</dbReference>
<dbReference type="PROSITE" id="PS51900">
    <property type="entry name" value="CB"/>
    <property type="match status" value="1"/>
</dbReference>
<protein>
    <submittedName>
        <fullName evidence="14">Tyrosine recombinase XerC</fullName>
    </submittedName>
</protein>
<evidence type="ECO:0000256" key="4">
    <source>
        <dbReference type="ARBA" id="ARBA00022490"/>
    </source>
</evidence>
<dbReference type="GO" id="GO:0003677">
    <property type="term" value="F:DNA binding"/>
    <property type="evidence" value="ECO:0007669"/>
    <property type="project" value="UniProtKB-UniRule"/>
</dbReference>
<keyword evidence="9" id="KW-0233">DNA recombination</keyword>
<dbReference type="KEGG" id="ccel:CCDG5_1073"/>
<dbReference type="Gene3D" id="1.10.150.130">
    <property type="match status" value="1"/>
</dbReference>
<gene>
    <name evidence="14" type="primary">xerC</name>
    <name evidence="14" type="ORF">CCDG5_1073</name>
</gene>
<evidence type="ECO:0000256" key="11">
    <source>
        <dbReference type="PROSITE-ProRule" id="PRU01248"/>
    </source>
</evidence>
<keyword evidence="7" id="KW-0229">DNA integration</keyword>
<evidence type="ECO:0000259" key="13">
    <source>
        <dbReference type="PROSITE" id="PS51900"/>
    </source>
</evidence>
<dbReference type="EMBL" id="LM995447">
    <property type="protein sequence ID" value="CDZ24190.1"/>
    <property type="molecule type" value="Genomic_DNA"/>
</dbReference>
<evidence type="ECO:0000256" key="10">
    <source>
        <dbReference type="ARBA" id="ARBA00023306"/>
    </source>
</evidence>
<dbReference type="SUPFAM" id="SSF56349">
    <property type="entry name" value="DNA breaking-rejoining enzymes"/>
    <property type="match status" value="1"/>
</dbReference>
<dbReference type="InterPro" id="IPR002104">
    <property type="entry name" value="Integrase_catalytic"/>
</dbReference>
<evidence type="ECO:0000256" key="9">
    <source>
        <dbReference type="ARBA" id="ARBA00023172"/>
    </source>
</evidence>
<dbReference type="GO" id="GO:0051301">
    <property type="term" value="P:cell division"/>
    <property type="evidence" value="ECO:0007669"/>
    <property type="project" value="UniProtKB-KW"/>
</dbReference>
<evidence type="ECO:0000259" key="12">
    <source>
        <dbReference type="PROSITE" id="PS51898"/>
    </source>
</evidence>
<dbReference type="AlphaFoldDB" id="A0A078KSN7"/>
<dbReference type="GO" id="GO:0006310">
    <property type="term" value="P:DNA recombination"/>
    <property type="evidence" value="ECO:0007669"/>
    <property type="project" value="UniProtKB-KW"/>
</dbReference>